<feature type="transmembrane region" description="Helical" evidence="4">
    <location>
        <begin position="25"/>
        <end position="52"/>
    </location>
</feature>
<dbReference type="Proteomes" id="UP000566819">
    <property type="component" value="Unassembled WGS sequence"/>
</dbReference>
<evidence type="ECO:0000313" key="8">
    <source>
        <dbReference type="Proteomes" id="UP000566819"/>
    </source>
</evidence>
<evidence type="ECO:0000256" key="3">
    <source>
        <dbReference type="PROSITE-ProRule" id="PRU01193"/>
    </source>
</evidence>
<keyword evidence="1" id="KW-0677">Repeat</keyword>
<evidence type="ECO:0000259" key="6">
    <source>
        <dbReference type="PROSITE" id="PS51846"/>
    </source>
</evidence>
<accession>A0A8H4QUY8</accession>
<dbReference type="InterPro" id="IPR000644">
    <property type="entry name" value="CBS_dom"/>
</dbReference>
<sequence>MKSLLSKDVSNQTITLPSGLVNSSTVLYCLNGGLSIALVLLGGLFAGLTLAFMGQDQVYLQVLSHSGTAKERNNAQKVLNVMQRGRHWVLVALLLGNVITNEALPIVLDRDREGGVFAVMVSSVLIMIFGEIIPQSVCAKYGLAIGARSSRYVLWVMYGLFPIAYPIAKLLDRLLGIHNGLVFNRARLKTLVALHENLHFSPTERLTREDVIVISSVLDLKEMPISSVMTPLSKVFVLSFDIYLNEMTRYNILKSGYSVIPIRIQDQPGRFVGALSIKSLVALNFEEEFTIGHLSLDSLPVARPDASCQELFHVFRDLKVEMMLVTEEGAVNGEPLGIVTAWDVMDELIRGPVGYKEAEF</sequence>
<proteinExistence type="predicted"/>
<keyword evidence="2" id="KW-0129">CBS domain</keyword>
<evidence type="ECO:0000256" key="2">
    <source>
        <dbReference type="PROSITE-ProRule" id="PRU00703"/>
    </source>
</evidence>
<reference evidence="7 8" key="1">
    <citation type="submission" date="2020-03" db="EMBL/GenBank/DDBJ databases">
        <title>Draft Genome Sequence of Cudoniella acicularis.</title>
        <authorList>
            <person name="Buettner E."/>
            <person name="Kellner H."/>
        </authorList>
    </citation>
    <scope>NUCLEOTIDE SEQUENCE [LARGE SCALE GENOMIC DNA]</scope>
    <source>
        <strain evidence="7 8">DSM 108380</strain>
    </source>
</reference>
<evidence type="ECO:0000256" key="4">
    <source>
        <dbReference type="SAM" id="Phobius"/>
    </source>
</evidence>
<dbReference type="InterPro" id="IPR045095">
    <property type="entry name" value="ACDP"/>
</dbReference>
<evidence type="ECO:0008006" key="9">
    <source>
        <dbReference type="Google" id="ProtNLM"/>
    </source>
</evidence>
<organism evidence="7 8">
    <name type="scientific">Cudoniella acicularis</name>
    <dbReference type="NCBI Taxonomy" id="354080"/>
    <lineage>
        <taxon>Eukaryota</taxon>
        <taxon>Fungi</taxon>
        <taxon>Dikarya</taxon>
        <taxon>Ascomycota</taxon>
        <taxon>Pezizomycotina</taxon>
        <taxon>Leotiomycetes</taxon>
        <taxon>Helotiales</taxon>
        <taxon>Tricladiaceae</taxon>
        <taxon>Cudoniella</taxon>
    </lineage>
</organism>
<feature type="transmembrane region" description="Helical" evidence="4">
    <location>
        <begin position="152"/>
        <end position="168"/>
    </location>
</feature>
<feature type="transmembrane region" description="Helical" evidence="4">
    <location>
        <begin position="114"/>
        <end position="132"/>
    </location>
</feature>
<dbReference type="Pfam" id="PF00571">
    <property type="entry name" value="CBS"/>
    <property type="match status" value="1"/>
</dbReference>
<keyword evidence="8" id="KW-1185">Reference proteome</keyword>
<dbReference type="OrthoDB" id="5353557at2759"/>
<protein>
    <recommendedName>
        <fullName evidence="9">DUF21-domain-containing protein</fullName>
    </recommendedName>
</protein>
<dbReference type="InterPro" id="IPR002550">
    <property type="entry name" value="CNNM"/>
</dbReference>
<keyword evidence="3 4" id="KW-0812">Transmembrane</keyword>
<feature type="domain" description="CNNM transmembrane" evidence="6">
    <location>
        <begin position="24"/>
        <end position="210"/>
    </location>
</feature>
<dbReference type="GO" id="GO:0005737">
    <property type="term" value="C:cytoplasm"/>
    <property type="evidence" value="ECO:0007669"/>
    <property type="project" value="TreeGrafter"/>
</dbReference>
<dbReference type="AlphaFoldDB" id="A0A8H4QUY8"/>
<keyword evidence="3 4" id="KW-1133">Transmembrane helix</keyword>
<dbReference type="Pfam" id="PF01595">
    <property type="entry name" value="CNNM"/>
    <property type="match status" value="1"/>
</dbReference>
<keyword evidence="3 4" id="KW-0472">Membrane</keyword>
<dbReference type="PROSITE" id="PS51846">
    <property type="entry name" value="CNNM"/>
    <property type="match status" value="1"/>
</dbReference>
<dbReference type="EMBL" id="JAAMPI010002164">
    <property type="protein sequence ID" value="KAF4617959.1"/>
    <property type="molecule type" value="Genomic_DNA"/>
</dbReference>
<feature type="domain" description="CBS" evidence="5">
    <location>
        <begin position="294"/>
        <end position="357"/>
    </location>
</feature>
<gene>
    <name evidence="7" type="ORF">G7Y89_g15023</name>
</gene>
<comment type="caution">
    <text evidence="7">The sequence shown here is derived from an EMBL/GenBank/DDBJ whole genome shotgun (WGS) entry which is preliminary data.</text>
</comment>
<dbReference type="GO" id="GO:0010960">
    <property type="term" value="P:magnesium ion homeostasis"/>
    <property type="evidence" value="ECO:0007669"/>
    <property type="project" value="InterPro"/>
</dbReference>
<dbReference type="PROSITE" id="PS51371">
    <property type="entry name" value="CBS"/>
    <property type="match status" value="1"/>
</dbReference>
<dbReference type="PANTHER" id="PTHR12064">
    <property type="entry name" value="METAL TRANSPORTER CNNM"/>
    <property type="match status" value="1"/>
</dbReference>
<dbReference type="SUPFAM" id="SSF54631">
    <property type="entry name" value="CBS-domain pair"/>
    <property type="match status" value="1"/>
</dbReference>
<evidence type="ECO:0000256" key="1">
    <source>
        <dbReference type="ARBA" id="ARBA00022737"/>
    </source>
</evidence>
<dbReference type="GO" id="GO:0016020">
    <property type="term" value="C:membrane"/>
    <property type="evidence" value="ECO:0007669"/>
    <property type="project" value="UniProtKB-UniRule"/>
</dbReference>
<dbReference type="Gene3D" id="3.10.580.10">
    <property type="entry name" value="CBS-domain"/>
    <property type="match status" value="1"/>
</dbReference>
<dbReference type="InterPro" id="IPR046342">
    <property type="entry name" value="CBS_dom_sf"/>
</dbReference>
<dbReference type="GO" id="GO:0030026">
    <property type="term" value="P:intracellular manganese ion homeostasis"/>
    <property type="evidence" value="ECO:0007669"/>
    <property type="project" value="TreeGrafter"/>
</dbReference>
<evidence type="ECO:0000259" key="5">
    <source>
        <dbReference type="PROSITE" id="PS51371"/>
    </source>
</evidence>
<dbReference type="PANTHER" id="PTHR12064:SF97">
    <property type="entry name" value="METAL TRANSPORTER CNNM-5"/>
    <property type="match status" value="1"/>
</dbReference>
<evidence type="ECO:0000313" key="7">
    <source>
        <dbReference type="EMBL" id="KAF4617959.1"/>
    </source>
</evidence>
<name>A0A8H4QUY8_9HELO</name>
<feature type="transmembrane region" description="Helical" evidence="4">
    <location>
        <begin position="87"/>
        <end position="108"/>
    </location>
</feature>